<evidence type="ECO:0000256" key="1">
    <source>
        <dbReference type="SAM" id="Phobius"/>
    </source>
</evidence>
<keyword evidence="1" id="KW-0812">Transmembrane</keyword>
<dbReference type="EMBL" id="FLOC01000010">
    <property type="protein sequence ID" value="SBS31446.1"/>
    <property type="molecule type" value="Genomic_DNA"/>
</dbReference>
<evidence type="ECO:0000313" key="3">
    <source>
        <dbReference type="Proteomes" id="UP000092627"/>
    </source>
</evidence>
<dbReference type="OrthoDB" id="5766995at2"/>
<dbReference type="InterPro" id="IPR025498">
    <property type="entry name" value="DUF4389"/>
</dbReference>
<dbReference type="Pfam" id="PF14333">
    <property type="entry name" value="DUF4389"/>
    <property type="match status" value="1"/>
</dbReference>
<dbReference type="RefSeq" id="WP_067209267.1">
    <property type="nucleotide sequence ID" value="NZ_FLOC01000010.1"/>
</dbReference>
<feature type="transmembrane region" description="Helical" evidence="1">
    <location>
        <begin position="20"/>
        <end position="42"/>
    </location>
</feature>
<evidence type="ECO:0000313" key="2">
    <source>
        <dbReference type="EMBL" id="SBS31446.1"/>
    </source>
</evidence>
<proteinExistence type="predicted"/>
<reference evidence="2 3" key="1">
    <citation type="submission" date="2016-06" db="EMBL/GenBank/DDBJ databases">
        <authorList>
            <person name="Kjaerup R.B."/>
            <person name="Dalgaard T.S."/>
            <person name="Juul-Madsen H.R."/>
        </authorList>
    </citation>
    <scope>NUCLEOTIDE SEQUENCE [LARGE SCALE GENOMIC DNA]</scope>
    <source>
        <strain evidence="2 3">CECT 5080</strain>
    </source>
</reference>
<keyword evidence="1" id="KW-1133">Transmembrane helix</keyword>
<dbReference type="STRING" id="295068.MAQ5080_01976"/>
<name>A0A1A8THB3_9GAMM</name>
<dbReference type="AlphaFoldDB" id="A0A1A8THB3"/>
<protein>
    <recommendedName>
        <fullName evidence="4">Lipase</fullName>
    </recommendedName>
</protein>
<evidence type="ECO:0008006" key="4">
    <source>
        <dbReference type="Google" id="ProtNLM"/>
    </source>
</evidence>
<sequence length="93" mass="10836">MSKPGYANQEFWIRMLFMLVYWGVLNIALTVFGFLVIITTLVRFACKTEISTLDQWVSSTGTFIKQIISFLAFSKEEKPFPFQSWPEKNGRED</sequence>
<organism evidence="2 3">
    <name type="scientific">Marinomonas aquimarina</name>
    <dbReference type="NCBI Taxonomy" id="295068"/>
    <lineage>
        <taxon>Bacteria</taxon>
        <taxon>Pseudomonadati</taxon>
        <taxon>Pseudomonadota</taxon>
        <taxon>Gammaproteobacteria</taxon>
        <taxon>Oceanospirillales</taxon>
        <taxon>Oceanospirillaceae</taxon>
        <taxon>Marinomonas</taxon>
    </lineage>
</organism>
<keyword evidence="3" id="KW-1185">Reference proteome</keyword>
<accession>A0A1A8THB3</accession>
<gene>
    <name evidence="2" type="ORF">MAQ5080_01976</name>
</gene>
<dbReference type="Proteomes" id="UP000092627">
    <property type="component" value="Unassembled WGS sequence"/>
</dbReference>
<keyword evidence="1" id="KW-0472">Membrane</keyword>